<evidence type="ECO:0000313" key="2">
    <source>
        <dbReference type="Proteomes" id="UP000004095"/>
    </source>
</evidence>
<evidence type="ECO:0000313" key="1">
    <source>
        <dbReference type="EMBL" id="EAY31382.1"/>
    </source>
</evidence>
<protein>
    <submittedName>
        <fullName evidence="1">Uncharacterized protein</fullName>
    </submittedName>
</protein>
<sequence>MTIWCDNDTPWYDNHHEPYFHLTIRQEVACFDEVKHFIQDVLKVNQASSP</sequence>
<comment type="caution">
    <text evidence="1">The sequence shown here is derived from an EMBL/GenBank/DDBJ whole genome shotgun (WGS) entry which is preliminary data.</text>
</comment>
<dbReference type="Proteomes" id="UP000004095">
    <property type="component" value="Unassembled WGS sequence"/>
</dbReference>
<gene>
    <name evidence="1" type="ORF">M23134_04215</name>
</gene>
<dbReference type="EMBL" id="AAWS01000003">
    <property type="protein sequence ID" value="EAY31382.1"/>
    <property type="molecule type" value="Genomic_DNA"/>
</dbReference>
<keyword evidence="2" id="KW-1185">Reference proteome</keyword>
<name>A1ZE74_MICM2</name>
<organism evidence="1 2">
    <name type="scientific">Microscilla marina ATCC 23134</name>
    <dbReference type="NCBI Taxonomy" id="313606"/>
    <lineage>
        <taxon>Bacteria</taxon>
        <taxon>Pseudomonadati</taxon>
        <taxon>Bacteroidota</taxon>
        <taxon>Cytophagia</taxon>
        <taxon>Cytophagales</taxon>
        <taxon>Microscillaceae</taxon>
        <taxon>Microscilla</taxon>
    </lineage>
</organism>
<accession>A1ZE74</accession>
<reference evidence="1 2" key="1">
    <citation type="submission" date="2007-01" db="EMBL/GenBank/DDBJ databases">
        <authorList>
            <person name="Haygood M."/>
            <person name="Podell S."/>
            <person name="Anderson C."/>
            <person name="Hopkinson B."/>
            <person name="Roe K."/>
            <person name="Barbeau K."/>
            <person name="Gaasterland T."/>
            <person name="Ferriera S."/>
            <person name="Johnson J."/>
            <person name="Kravitz S."/>
            <person name="Beeson K."/>
            <person name="Sutton G."/>
            <person name="Rogers Y.-H."/>
            <person name="Friedman R."/>
            <person name="Frazier M."/>
            <person name="Venter J.C."/>
        </authorList>
    </citation>
    <scope>NUCLEOTIDE SEQUENCE [LARGE SCALE GENOMIC DNA]</scope>
    <source>
        <strain evidence="1 2">ATCC 23134</strain>
    </source>
</reference>
<proteinExistence type="predicted"/>
<dbReference type="AlphaFoldDB" id="A1ZE74"/>